<evidence type="ECO:0000259" key="2">
    <source>
        <dbReference type="Pfam" id="PF18902"/>
    </source>
</evidence>
<dbReference type="EMBL" id="CP104003">
    <property type="protein sequence ID" value="UWM56085.1"/>
    <property type="molecule type" value="Genomic_DNA"/>
</dbReference>
<feature type="domain" description="DUF5658" evidence="2">
    <location>
        <begin position="27"/>
        <end position="128"/>
    </location>
</feature>
<proteinExistence type="predicted"/>
<dbReference type="KEGG" id="ssai:N0B31_07280"/>
<sequence length="134" mass="14823">MAPTPTPRYRGPIGPDRIMEYWSWVAWALFLLVTVDMLTTLFAASVLGTAAEANPLMRWALERGLGTLLVLNLAAVVSVVAFFYALVQMLERTPERYQSEFSLVVEVWLGLLLFAGLAVFANNLSAIFLGQSLL</sequence>
<dbReference type="InterPro" id="IPR043717">
    <property type="entry name" value="DUF5658"/>
</dbReference>
<protein>
    <submittedName>
        <fullName evidence="3">DUF5658 family protein</fullName>
    </submittedName>
</protein>
<organism evidence="3 4">
    <name type="scientific">Salinirubellus salinus</name>
    <dbReference type="NCBI Taxonomy" id="1364945"/>
    <lineage>
        <taxon>Archaea</taxon>
        <taxon>Methanobacteriati</taxon>
        <taxon>Methanobacteriota</taxon>
        <taxon>Stenosarchaea group</taxon>
        <taxon>Halobacteria</taxon>
        <taxon>Halobacteriales</taxon>
        <taxon>Natronomonadaceae</taxon>
        <taxon>Salinirubellus</taxon>
    </lineage>
</organism>
<dbReference type="Pfam" id="PF18902">
    <property type="entry name" value="DUF5658"/>
    <property type="match status" value="1"/>
</dbReference>
<accession>A0A9E7U641</accession>
<gene>
    <name evidence="3" type="ORF">N0B31_07280</name>
</gene>
<evidence type="ECO:0000256" key="1">
    <source>
        <dbReference type="SAM" id="Phobius"/>
    </source>
</evidence>
<feature type="transmembrane region" description="Helical" evidence="1">
    <location>
        <begin position="107"/>
        <end position="129"/>
    </location>
</feature>
<reference evidence="3" key="1">
    <citation type="submission" date="2022-09" db="EMBL/GenBank/DDBJ databases">
        <title>Diverse halophilic archaea isolated from saline environments.</title>
        <authorList>
            <person name="Cui H.-L."/>
        </authorList>
    </citation>
    <scope>NUCLEOTIDE SEQUENCE</scope>
    <source>
        <strain evidence="3">ZS-35-S2</strain>
    </source>
</reference>
<dbReference type="RefSeq" id="WP_260595205.1">
    <property type="nucleotide sequence ID" value="NZ_CP104003.1"/>
</dbReference>
<evidence type="ECO:0000313" key="3">
    <source>
        <dbReference type="EMBL" id="UWM56085.1"/>
    </source>
</evidence>
<dbReference type="AlphaFoldDB" id="A0A9E7U641"/>
<keyword evidence="1" id="KW-1133">Transmembrane helix</keyword>
<name>A0A9E7U641_9EURY</name>
<keyword evidence="1" id="KW-0472">Membrane</keyword>
<keyword evidence="1" id="KW-0812">Transmembrane</keyword>
<feature type="transmembrane region" description="Helical" evidence="1">
    <location>
        <begin position="68"/>
        <end position="87"/>
    </location>
</feature>
<dbReference type="Proteomes" id="UP001057580">
    <property type="component" value="Chromosome"/>
</dbReference>
<dbReference type="GeneID" id="74942212"/>
<feature type="transmembrane region" description="Helical" evidence="1">
    <location>
        <begin position="24"/>
        <end position="47"/>
    </location>
</feature>
<evidence type="ECO:0000313" key="4">
    <source>
        <dbReference type="Proteomes" id="UP001057580"/>
    </source>
</evidence>
<keyword evidence="4" id="KW-1185">Reference proteome</keyword>